<gene>
    <name evidence="2" type="ORF">SAMN05444354_13241</name>
</gene>
<dbReference type="PANTHER" id="PTHR35399">
    <property type="entry name" value="SLR8030 PROTEIN"/>
    <property type="match status" value="1"/>
</dbReference>
<organism evidence="2 3">
    <name type="scientific">Stigmatella aurantiaca</name>
    <dbReference type="NCBI Taxonomy" id="41"/>
    <lineage>
        <taxon>Bacteria</taxon>
        <taxon>Pseudomonadati</taxon>
        <taxon>Myxococcota</taxon>
        <taxon>Myxococcia</taxon>
        <taxon>Myxococcales</taxon>
        <taxon>Cystobacterineae</taxon>
        <taxon>Archangiaceae</taxon>
        <taxon>Stigmatella</taxon>
    </lineage>
</organism>
<accession>A0A1H8E9I2</accession>
<sequence length="654" mass="70466">MQSQKSKWGSRALRARWGALAVLGLVACTGDTGPSGPSGPEGPSGPPGMPGTPGTPGAVRSLSFTPINVAVTPEQKRSVYASPKAQVNGKEVAIQYETVLRTGKALTGHVFGRMVQKDGSPVKNTDGSEFISPSNDFSALIQKDNRIFELTQFETTPAAMYLSELSQDSNGKLTAISTRPIDFSSVEGYWTPCAGSVSPWNTNLSSEEYPADARLFETAASVSALPSADRSMLRYWGLDPTTATIEQAKAVYSPYRYGYVIEVSVDGSGNTTVAKHYAAGRRALELAYVMPDRRTAYLSDDGVNDGFNMFVATREGDLSEGQLYAARWFQTSPAGAGAGRADLYWIPLGPSATNAQVKALIDGGIQFSHIFETEPQSSDGTCPGAASGFRSINTETGRECLRLKPGQELAASRLETRRYAAYVGATTEFRKTEGITYNPTNHRLYVSFSELNNGMIHDPTNRDLGGPNHVRLARNDCGAVYEMVIAPNSDIGSDYVAETASALVEGVWLGSPGSSYYPETSPYHDPTYTYVDGTGAIKTSPANVCSVSHIANPDNLSFINGYDTLLIGEDTVNGHQNDMVWAYNLTTRELTRIFSAPYGSETTGVYFFPNINGYAYIKTQVQHPYGESDTDKVGSDLSVTHSYTGYIGPFPAMN</sequence>
<feature type="region of interest" description="Disordered" evidence="1">
    <location>
        <begin position="31"/>
        <end position="61"/>
    </location>
</feature>
<reference evidence="3" key="1">
    <citation type="submission" date="2016-10" db="EMBL/GenBank/DDBJ databases">
        <authorList>
            <person name="Varghese N."/>
            <person name="Submissions S."/>
        </authorList>
    </citation>
    <scope>NUCLEOTIDE SEQUENCE [LARGE SCALE GENOMIC DNA]</scope>
    <source>
        <strain evidence="3">DSM 17044</strain>
    </source>
</reference>
<name>A0A1H8E9I2_STIAU</name>
<dbReference type="Pfam" id="PF05787">
    <property type="entry name" value="PhoX"/>
    <property type="match status" value="1"/>
</dbReference>
<keyword evidence="3" id="KW-1185">Reference proteome</keyword>
<dbReference type="EMBL" id="FOAP01000032">
    <property type="protein sequence ID" value="SEN16076.1"/>
    <property type="molecule type" value="Genomic_DNA"/>
</dbReference>
<evidence type="ECO:0000313" key="2">
    <source>
        <dbReference type="EMBL" id="SEN16076.1"/>
    </source>
</evidence>
<evidence type="ECO:0000313" key="3">
    <source>
        <dbReference type="Proteomes" id="UP000182719"/>
    </source>
</evidence>
<proteinExistence type="predicted"/>
<dbReference type="RefSeq" id="WP_075011093.1">
    <property type="nucleotide sequence ID" value="NZ_FOAP01000032.1"/>
</dbReference>
<evidence type="ECO:0008006" key="4">
    <source>
        <dbReference type="Google" id="ProtNLM"/>
    </source>
</evidence>
<evidence type="ECO:0000256" key="1">
    <source>
        <dbReference type="SAM" id="MobiDB-lite"/>
    </source>
</evidence>
<dbReference type="AlphaFoldDB" id="A0A1H8E9I2"/>
<dbReference type="Gene3D" id="1.20.5.320">
    <property type="entry name" value="6-Phosphogluconate Dehydrogenase, domain 3"/>
    <property type="match status" value="1"/>
</dbReference>
<dbReference type="InterPro" id="IPR008557">
    <property type="entry name" value="PhoX"/>
</dbReference>
<protein>
    <recommendedName>
        <fullName evidence="4">Alkaline phosphatase</fullName>
    </recommendedName>
</protein>
<dbReference type="PROSITE" id="PS51257">
    <property type="entry name" value="PROKAR_LIPOPROTEIN"/>
    <property type="match status" value="1"/>
</dbReference>
<dbReference type="PANTHER" id="PTHR35399:SF2">
    <property type="entry name" value="DUF839 DOMAIN-CONTAINING PROTEIN"/>
    <property type="match status" value="1"/>
</dbReference>
<dbReference type="Proteomes" id="UP000182719">
    <property type="component" value="Unassembled WGS sequence"/>
</dbReference>